<dbReference type="OrthoDB" id="9814580at2"/>
<reference evidence="11 12" key="1">
    <citation type="submission" date="2018-11" db="EMBL/GenBank/DDBJ databases">
        <authorList>
            <person name="Ye M.-Q."/>
            <person name="Du Z.-J."/>
        </authorList>
    </citation>
    <scope>NUCLEOTIDE SEQUENCE [LARGE SCALE GENOMIC DNA]</scope>
    <source>
        <strain evidence="11 12">U0105</strain>
    </source>
</reference>
<keyword evidence="6 9" id="KW-0547">Nucleotide-binding</keyword>
<dbReference type="InterPro" id="IPR006070">
    <property type="entry name" value="Sua5-like_dom"/>
</dbReference>
<dbReference type="FunFam" id="3.90.870.10:FF:000004">
    <property type="entry name" value="Threonylcarbamoyl-AMP synthase"/>
    <property type="match status" value="1"/>
</dbReference>
<dbReference type="GO" id="GO:0005524">
    <property type="term" value="F:ATP binding"/>
    <property type="evidence" value="ECO:0007669"/>
    <property type="project" value="UniProtKB-UniRule"/>
</dbReference>
<dbReference type="GO" id="GO:0002949">
    <property type="term" value="P:tRNA threonylcarbamoyladenosine modification"/>
    <property type="evidence" value="ECO:0007669"/>
    <property type="project" value="UniProtKB-UniRule"/>
</dbReference>
<dbReference type="InterPro" id="IPR050156">
    <property type="entry name" value="TC-AMP_synthase_SUA5"/>
</dbReference>
<dbReference type="InterPro" id="IPR023535">
    <property type="entry name" value="TC-AMP_synthase"/>
</dbReference>
<evidence type="ECO:0000256" key="8">
    <source>
        <dbReference type="ARBA" id="ARBA00048366"/>
    </source>
</evidence>
<feature type="domain" description="YrdC-like" evidence="10">
    <location>
        <begin position="6"/>
        <end position="188"/>
    </location>
</feature>
<evidence type="ECO:0000256" key="4">
    <source>
        <dbReference type="ARBA" id="ARBA00022694"/>
    </source>
</evidence>
<keyword evidence="2 9" id="KW-0963">Cytoplasm</keyword>
<dbReference type="Pfam" id="PF01300">
    <property type="entry name" value="Sua5_yciO_yrdC"/>
    <property type="match status" value="1"/>
</dbReference>
<comment type="catalytic activity">
    <reaction evidence="8 9">
        <text>L-threonine + hydrogencarbonate + ATP = L-threonylcarbamoyladenylate + diphosphate + H2O</text>
        <dbReference type="Rhea" id="RHEA:36407"/>
        <dbReference type="ChEBI" id="CHEBI:15377"/>
        <dbReference type="ChEBI" id="CHEBI:17544"/>
        <dbReference type="ChEBI" id="CHEBI:30616"/>
        <dbReference type="ChEBI" id="CHEBI:33019"/>
        <dbReference type="ChEBI" id="CHEBI:57926"/>
        <dbReference type="ChEBI" id="CHEBI:73682"/>
        <dbReference type="EC" id="2.7.7.87"/>
    </reaction>
</comment>
<comment type="subcellular location">
    <subcellularLocation>
        <location evidence="1 9">Cytoplasm</location>
    </subcellularLocation>
</comment>
<dbReference type="GO" id="GO:0005737">
    <property type="term" value="C:cytoplasm"/>
    <property type="evidence" value="ECO:0007669"/>
    <property type="project" value="UniProtKB-SubCell"/>
</dbReference>
<keyword evidence="12" id="KW-1185">Reference proteome</keyword>
<dbReference type="GO" id="GO:0006450">
    <property type="term" value="P:regulation of translational fidelity"/>
    <property type="evidence" value="ECO:0007669"/>
    <property type="project" value="TreeGrafter"/>
</dbReference>
<name>A0A3N5Y1F9_9ALTE</name>
<dbReference type="GO" id="GO:0000049">
    <property type="term" value="F:tRNA binding"/>
    <property type="evidence" value="ECO:0007669"/>
    <property type="project" value="TreeGrafter"/>
</dbReference>
<dbReference type="AlphaFoldDB" id="A0A3N5Y1F9"/>
<dbReference type="Gene3D" id="3.90.870.10">
    <property type="entry name" value="DHBP synthase"/>
    <property type="match status" value="1"/>
</dbReference>
<proteinExistence type="inferred from homology"/>
<dbReference type="GO" id="GO:0003725">
    <property type="term" value="F:double-stranded RNA binding"/>
    <property type="evidence" value="ECO:0007669"/>
    <property type="project" value="InterPro"/>
</dbReference>
<dbReference type="PROSITE" id="PS51163">
    <property type="entry name" value="YRDC"/>
    <property type="match status" value="1"/>
</dbReference>
<evidence type="ECO:0000256" key="3">
    <source>
        <dbReference type="ARBA" id="ARBA00022679"/>
    </source>
</evidence>
<dbReference type="RefSeq" id="WP_124028159.1">
    <property type="nucleotide sequence ID" value="NZ_JBHRSN010000006.1"/>
</dbReference>
<keyword evidence="3 9" id="KW-0808">Transferase</keyword>
<dbReference type="EC" id="2.7.7.87" evidence="9"/>
<protein>
    <recommendedName>
        <fullName evidence="9">Threonylcarbamoyl-AMP synthase</fullName>
        <shortName evidence="9">TC-AMP synthase</shortName>
        <ecNumber evidence="9">2.7.7.87</ecNumber>
    </recommendedName>
    <alternativeName>
        <fullName evidence="9">L-threonylcarbamoyladenylate synthase</fullName>
    </alternativeName>
    <alternativeName>
        <fullName evidence="9">t(6)A37 threonylcarbamoyladenosine biosynthesis protein TsaC</fullName>
    </alternativeName>
    <alternativeName>
        <fullName evidence="9">tRNA threonylcarbamoyladenosine biosynthesis protein TsaC</fullName>
    </alternativeName>
</protein>
<evidence type="ECO:0000256" key="6">
    <source>
        <dbReference type="ARBA" id="ARBA00022741"/>
    </source>
</evidence>
<organism evidence="11 12">
    <name type="scientific">Alteromonas sediminis</name>
    <dbReference type="NCBI Taxonomy" id="2259342"/>
    <lineage>
        <taxon>Bacteria</taxon>
        <taxon>Pseudomonadati</taxon>
        <taxon>Pseudomonadota</taxon>
        <taxon>Gammaproteobacteria</taxon>
        <taxon>Alteromonadales</taxon>
        <taxon>Alteromonadaceae</taxon>
        <taxon>Alteromonas/Salinimonas group</taxon>
        <taxon>Alteromonas</taxon>
    </lineage>
</organism>
<comment type="caution">
    <text evidence="11">The sequence shown here is derived from an EMBL/GenBank/DDBJ whole genome shotgun (WGS) entry which is preliminary data.</text>
</comment>
<dbReference type="GO" id="GO:0061710">
    <property type="term" value="F:L-threonylcarbamoyladenylate synthase"/>
    <property type="evidence" value="ECO:0007669"/>
    <property type="project" value="UniProtKB-EC"/>
</dbReference>
<evidence type="ECO:0000313" key="12">
    <source>
        <dbReference type="Proteomes" id="UP000275281"/>
    </source>
</evidence>
<dbReference type="HAMAP" id="MF_01852">
    <property type="entry name" value="TsaC"/>
    <property type="match status" value="1"/>
</dbReference>
<evidence type="ECO:0000259" key="10">
    <source>
        <dbReference type="PROSITE" id="PS51163"/>
    </source>
</evidence>
<evidence type="ECO:0000256" key="9">
    <source>
        <dbReference type="HAMAP-Rule" id="MF_01852"/>
    </source>
</evidence>
<evidence type="ECO:0000256" key="2">
    <source>
        <dbReference type="ARBA" id="ARBA00022490"/>
    </source>
</evidence>
<accession>A0A3N5Y1F9</accession>
<comment type="similarity">
    <text evidence="9">Belongs to the SUA5 family. TsaC subfamily.</text>
</comment>
<gene>
    <name evidence="9" type="primary">tsaC</name>
    <name evidence="11" type="ORF">DRW07_12055</name>
</gene>
<dbReference type="InterPro" id="IPR017945">
    <property type="entry name" value="DHBP_synth_RibB-like_a/b_dom"/>
</dbReference>
<keyword evidence="5 9" id="KW-0548">Nucleotidyltransferase</keyword>
<dbReference type="SUPFAM" id="SSF55821">
    <property type="entry name" value="YrdC/RibB"/>
    <property type="match status" value="1"/>
</dbReference>
<sequence>MTPEPNDAVDPVVQAFEQGELIVYATEAVMGIGCDPDNEDAVMRLLKAKQRPVDKGLILVAANYSQLLPYCDDNAIPQEKRAEIFSSWPGPHTWLMPKSSQAPAWISGQHDSIAMRVTAFEPLADLCRKIGKPIVSTSANLSGQEPARTLAEAQRQLGDGIFYVDGDVQGLSSPSTIKDALTGKVIRS</sequence>
<dbReference type="PANTHER" id="PTHR17490">
    <property type="entry name" value="SUA5"/>
    <property type="match status" value="1"/>
</dbReference>
<dbReference type="EMBL" id="RPOK01000003">
    <property type="protein sequence ID" value="RPJ66803.1"/>
    <property type="molecule type" value="Genomic_DNA"/>
</dbReference>
<evidence type="ECO:0000256" key="7">
    <source>
        <dbReference type="ARBA" id="ARBA00022840"/>
    </source>
</evidence>
<keyword evidence="7 9" id="KW-0067">ATP-binding</keyword>
<dbReference type="Proteomes" id="UP000275281">
    <property type="component" value="Unassembled WGS sequence"/>
</dbReference>
<evidence type="ECO:0000256" key="1">
    <source>
        <dbReference type="ARBA" id="ARBA00004496"/>
    </source>
</evidence>
<evidence type="ECO:0000313" key="11">
    <source>
        <dbReference type="EMBL" id="RPJ66803.1"/>
    </source>
</evidence>
<dbReference type="PANTHER" id="PTHR17490:SF18">
    <property type="entry name" value="THREONYLCARBAMOYL-AMP SYNTHASE"/>
    <property type="match status" value="1"/>
</dbReference>
<comment type="function">
    <text evidence="9">Required for the formation of a threonylcarbamoyl group on adenosine at position 37 (t(6)A37) in tRNAs that read codons beginning with adenine. Catalyzes the conversion of L-threonine, HCO(3)(-)/CO(2) and ATP to give threonylcarbamoyl-AMP (TC-AMP) as the acyladenylate intermediate, with the release of diphosphate.</text>
</comment>
<keyword evidence="4 9" id="KW-0819">tRNA processing</keyword>
<evidence type="ECO:0000256" key="5">
    <source>
        <dbReference type="ARBA" id="ARBA00022695"/>
    </source>
</evidence>